<evidence type="ECO:0000313" key="2">
    <source>
        <dbReference type="Proteomes" id="UP000007305"/>
    </source>
</evidence>
<dbReference type="AlphaFoldDB" id="A0A804N0N6"/>
<dbReference type="Gramene" id="Zm00001eb125790_T001">
    <property type="protein sequence ID" value="Zm00001eb125790_P001"/>
    <property type="gene ID" value="Zm00001eb125790"/>
</dbReference>
<keyword evidence="2" id="KW-1185">Reference proteome</keyword>
<proteinExistence type="predicted"/>
<reference evidence="2" key="1">
    <citation type="submission" date="2015-12" db="EMBL/GenBank/DDBJ databases">
        <title>Update maize B73 reference genome by single molecule sequencing technologies.</title>
        <authorList>
            <consortium name="Maize Genome Sequencing Project"/>
            <person name="Ware D."/>
        </authorList>
    </citation>
    <scope>NUCLEOTIDE SEQUENCE [LARGE SCALE GENOMIC DNA]</scope>
    <source>
        <strain evidence="2">cv. B73</strain>
    </source>
</reference>
<reference evidence="1" key="3">
    <citation type="submission" date="2021-05" db="UniProtKB">
        <authorList>
            <consortium name="EnsemblPlants"/>
        </authorList>
    </citation>
    <scope>IDENTIFICATION</scope>
    <source>
        <strain evidence="1">cv. B73</strain>
    </source>
</reference>
<sequence length="84" mass="9442">MRLQSRLTPPPRISPSPACTDCFSPACAGCFWPPIRCVGAPKFQASTLPPLLSTSFWFPLLGHLIKKGSTRLRVLRCIQEFRER</sequence>
<dbReference type="EnsemblPlants" id="Zm00001eb125790_T001">
    <property type="protein sequence ID" value="Zm00001eb125790_P001"/>
    <property type="gene ID" value="Zm00001eb125790"/>
</dbReference>
<reference evidence="1" key="2">
    <citation type="submission" date="2019-07" db="EMBL/GenBank/DDBJ databases">
        <authorList>
            <person name="Seetharam A."/>
            <person name="Woodhouse M."/>
            <person name="Cannon E."/>
        </authorList>
    </citation>
    <scope>NUCLEOTIDE SEQUENCE [LARGE SCALE GENOMIC DNA]</scope>
    <source>
        <strain evidence="1">cv. B73</strain>
    </source>
</reference>
<name>A0A804N0N6_MAIZE</name>
<accession>A0A804N0N6</accession>
<dbReference type="InParanoid" id="A0A804N0N6"/>
<dbReference type="Proteomes" id="UP000007305">
    <property type="component" value="Chromosome 3"/>
</dbReference>
<protein>
    <submittedName>
        <fullName evidence="1">Uncharacterized protein</fullName>
    </submittedName>
</protein>
<evidence type="ECO:0000313" key="1">
    <source>
        <dbReference type="EnsemblPlants" id="Zm00001eb125790_P001"/>
    </source>
</evidence>
<organism evidence="1 2">
    <name type="scientific">Zea mays</name>
    <name type="common">Maize</name>
    <dbReference type="NCBI Taxonomy" id="4577"/>
    <lineage>
        <taxon>Eukaryota</taxon>
        <taxon>Viridiplantae</taxon>
        <taxon>Streptophyta</taxon>
        <taxon>Embryophyta</taxon>
        <taxon>Tracheophyta</taxon>
        <taxon>Spermatophyta</taxon>
        <taxon>Magnoliopsida</taxon>
        <taxon>Liliopsida</taxon>
        <taxon>Poales</taxon>
        <taxon>Poaceae</taxon>
        <taxon>PACMAD clade</taxon>
        <taxon>Panicoideae</taxon>
        <taxon>Andropogonodae</taxon>
        <taxon>Andropogoneae</taxon>
        <taxon>Tripsacinae</taxon>
        <taxon>Zea</taxon>
    </lineage>
</organism>